<comment type="caution">
    <text evidence="1">The sequence shown here is derived from an EMBL/GenBank/DDBJ whole genome shotgun (WGS) entry which is preliminary data.</text>
</comment>
<proteinExistence type="predicted"/>
<protein>
    <submittedName>
        <fullName evidence="1">Uncharacterized protein</fullName>
    </submittedName>
</protein>
<evidence type="ECO:0000313" key="2">
    <source>
        <dbReference type="Proteomes" id="UP001148312"/>
    </source>
</evidence>
<gene>
    <name evidence="1" type="ORF">N7539_006568</name>
</gene>
<name>A0A9W9X1J6_9EURO</name>
<sequence>MPAVPVMYLPGKDWCFPGLWTRFEDFEQVQETILEESGAFGILVKEHRETTSLVGTMYPLFLLQVIPPNDRNR</sequence>
<evidence type="ECO:0000313" key="1">
    <source>
        <dbReference type="EMBL" id="KAJ5480674.1"/>
    </source>
</evidence>
<accession>A0A9W9X1J6</accession>
<reference evidence="1" key="2">
    <citation type="journal article" date="2023" name="IMA Fungus">
        <title>Comparative genomic study of the Penicillium genus elucidates a diverse pangenome and 15 lateral gene transfer events.</title>
        <authorList>
            <person name="Petersen C."/>
            <person name="Sorensen T."/>
            <person name="Nielsen M.R."/>
            <person name="Sondergaard T.E."/>
            <person name="Sorensen J.L."/>
            <person name="Fitzpatrick D.A."/>
            <person name="Frisvad J.C."/>
            <person name="Nielsen K.L."/>
        </authorList>
    </citation>
    <scope>NUCLEOTIDE SEQUENCE</scope>
    <source>
        <strain evidence="1">IBT 30728</strain>
    </source>
</reference>
<keyword evidence="2" id="KW-1185">Reference proteome</keyword>
<organism evidence="1 2">
    <name type="scientific">Penicillium diatomitis</name>
    <dbReference type="NCBI Taxonomy" id="2819901"/>
    <lineage>
        <taxon>Eukaryota</taxon>
        <taxon>Fungi</taxon>
        <taxon>Dikarya</taxon>
        <taxon>Ascomycota</taxon>
        <taxon>Pezizomycotina</taxon>
        <taxon>Eurotiomycetes</taxon>
        <taxon>Eurotiomycetidae</taxon>
        <taxon>Eurotiales</taxon>
        <taxon>Aspergillaceae</taxon>
        <taxon>Penicillium</taxon>
    </lineage>
</organism>
<reference evidence="1" key="1">
    <citation type="submission" date="2022-12" db="EMBL/GenBank/DDBJ databases">
        <authorList>
            <person name="Petersen C."/>
        </authorList>
    </citation>
    <scope>NUCLEOTIDE SEQUENCE</scope>
    <source>
        <strain evidence="1">IBT 30728</strain>
    </source>
</reference>
<dbReference type="EMBL" id="JAPWDQ010000009">
    <property type="protein sequence ID" value="KAJ5480674.1"/>
    <property type="molecule type" value="Genomic_DNA"/>
</dbReference>
<dbReference type="Proteomes" id="UP001148312">
    <property type="component" value="Unassembled WGS sequence"/>
</dbReference>
<dbReference type="RefSeq" id="XP_056788104.1">
    <property type="nucleotide sequence ID" value="XM_056936169.1"/>
</dbReference>
<dbReference type="GeneID" id="81626418"/>
<dbReference type="AlphaFoldDB" id="A0A9W9X1J6"/>